<dbReference type="Gene3D" id="2.60.40.2360">
    <property type="entry name" value="Intracellular proteinase inhibitor BsuPI"/>
    <property type="match status" value="1"/>
</dbReference>
<evidence type="ECO:0000259" key="2">
    <source>
        <dbReference type="Pfam" id="PF12690"/>
    </source>
</evidence>
<accession>A0ABT0N931</accession>
<evidence type="ECO:0000256" key="1">
    <source>
        <dbReference type="SAM" id="SignalP"/>
    </source>
</evidence>
<reference evidence="3 4" key="1">
    <citation type="submission" date="2022-01" db="EMBL/GenBank/DDBJ databases">
        <title>Whole genome-based taxonomy of the Shewanellaceae.</title>
        <authorList>
            <person name="Martin-Rodriguez A.J."/>
        </authorList>
    </citation>
    <scope>NUCLEOTIDE SEQUENCE [LARGE SCALE GENOMIC DNA]</scope>
    <source>
        <strain evidence="3 4">DSM 21332</strain>
    </source>
</reference>
<dbReference type="InterPro" id="IPR038144">
    <property type="entry name" value="IPI"/>
</dbReference>
<dbReference type="PROSITE" id="PS51257">
    <property type="entry name" value="PROKAR_LIPOPROTEIN"/>
    <property type="match status" value="1"/>
</dbReference>
<dbReference type="Proteomes" id="UP001202831">
    <property type="component" value="Unassembled WGS sequence"/>
</dbReference>
<protein>
    <recommendedName>
        <fullName evidence="2">Intracellular proteinase inhibitor BsuPI domain-containing protein</fullName>
    </recommendedName>
</protein>
<comment type="caution">
    <text evidence="3">The sequence shown here is derived from an EMBL/GenBank/DDBJ whole genome shotgun (WGS) entry which is preliminary data.</text>
</comment>
<dbReference type="InterPro" id="IPR020481">
    <property type="entry name" value="Intracell_prot_inh_BsuPI"/>
</dbReference>
<feature type="domain" description="Intracellular proteinase inhibitor BsuPI" evidence="2">
    <location>
        <begin position="77"/>
        <end position="164"/>
    </location>
</feature>
<evidence type="ECO:0000313" key="4">
    <source>
        <dbReference type="Proteomes" id="UP001202831"/>
    </source>
</evidence>
<dbReference type="RefSeq" id="WP_249249516.1">
    <property type="nucleotide sequence ID" value="NZ_JAKIKT010000005.1"/>
</dbReference>
<proteinExistence type="predicted"/>
<feature type="signal peptide" evidence="1">
    <location>
        <begin position="1"/>
        <end position="19"/>
    </location>
</feature>
<name>A0ABT0N931_9GAMM</name>
<keyword evidence="4" id="KW-1185">Reference proteome</keyword>
<evidence type="ECO:0000313" key="3">
    <source>
        <dbReference type="EMBL" id="MCL2914880.1"/>
    </source>
</evidence>
<keyword evidence="1" id="KW-0732">Signal</keyword>
<sequence>MRAGLALTVLIGLVSGCHAQPEASPAEKPQIKVVAGGAEIKPVSQQDYGRHPGDKSMAKETLLKGELALADKPSARGNQVMQLRVFNPQSYGVPIQFNSGMSADLWLLDAKGKRVWAWSNDMMFTQAIRDTSLAPGKTMTVSFEVPDIVMAQVKPGFEWQARFMGRSTESPTPLLNTISMQAN</sequence>
<dbReference type="Pfam" id="PF12690">
    <property type="entry name" value="BsuPI"/>
    <property type="match status" value="1"/>
</dbReference>
<dbReference type="EMBL" id="JAKIKT010000005">
    <property type="protein sequence ID" value="MCL2914880.1"/>
    <property type="molecule type" value="Genomic_DNA"/>
</dbReference>
<feature type="chain" id="PRO_5047055933" description="Intracellular proteinase inhibitor BsuPI domain-containing protein" evidence="1">
    <location>
        <begin position="20"/>
        <end position="183"/>
    </location>
</feature>
<organism evidence="3 4">
    <name type="scientific">Shewanella corallii</name>
    <dbReference type="NCBI Taxonomy" id="560080"/>
    <lineage>
        <taxon>Bacteria</taxon>
        <taxon>Pseudomonadati</taxon>
        <taxon>Pseudomonadota</taxon>
        <taxon>Gammaproteobacteria</taxon>
        <taxon>Alteromonadales</taxon>
        <taxon>Shewanellaceae</taxon>
        <taxon>Shewanella</taxon>
    </lineage>
</organism>
<gene>
    <name evidence="3" type="ORF">L2725_14020</name>
</gene>